<dbReference type="HOGENOM" id="CLU_2936787_0_0_4"/>
<reference evidence="2 3" key="1">
    <citation type="submission" date="2011-02" db="EMBL/GenBank/DDBJ databases">
        <authorList>
            <person name="Muzny D."/>
            <person name="Qin X."/>
            <person name="Deng J."/>
            <person name="Jiang H."/>
            <person name="Liu Y."/>
            <person name="Qu J."/>
            <person name="Song X.-Z."/>
            <person name="Zhang L."/>
            <person name="Thornton R."/>
            <person name="Coyle M."/>
            <person name="Francisco L."/>
            <person name="Jackson L."/>
            <person name="Javaid M."/>
            <person name="Korchina V."/>
            <person name="Kovar C."/>
            <person name="Mata R."/>
            <person name="Mathew T."/>
            <person name="Ngo R."/>
            <person name="Nguyen L."/>
            <person name="Nguyen N."/>
            <person name="Okwuonu G."/>
            <person name="Ongeri F."/>
            <person name="Pham C."/>
            <person name="Simmons D."/>
            <person name="Wilczek-Boney K."/>
            <person name="Hale W."/>
            <person name="Jakkamsetti A."/>
            <person name="Pham P."/>
            <person name="Ruth R."/>
            <person name="San Lucas F."/>
            <person name="Warren J."/>
            <person name="Zhang J."/>
            <person name="Zhao Z."/>
            <person name="Zhou C."/>
            <person name="Zhu D."/>
            <person name="Lee S."/>
            <person name="Bess C."/>
            <person name="Blankenburg K."/>
            <person name="Forbes L."/>
            <person name="Fu Q."/>
            <person name="Gubbala S."/>
            <person name="Hirani K."/>
            <person name="Jayaseelan J.C."/>
            <person name="Lara F."/>
            <person name="Munidasa M."/>
            <person name="Palculict T."/>
            <person name="Patil S."/>
            <person name="Pu L.-L."/>
            <person name="Saada N."/>
            <person name="Tang L."/>
            <person name="Weissenberger G."/>
            <person name="Zhu Y."/>
            <person name="Hemphill L."/>
            <person name="Shang Y."/>
            <person name="Youmans B."/>
            <person name="Ayvaz T."/>
            <person name="Ross M."/>
            <person name="Santibanez J."/>
            <person name="Aqrawi P."/>
            <person name="Gross S."/>
            <person name="Joshi V."/>
            <person name="Fowler G."/>
            <person name="Nazareth L."/>
            <person name="Reid J."/>
            <person name="Worley K."/>
            <person name="Petrosino J."/>
            <person name="Highlander S."/>
            <person name="Gibbs R."/>
        </authorList>
    </citation>
    <scope>NUCLEOTIDE SEQUENCE [LARGE SCALE GENOMIC DNA]</scope>
    <source>
        <strain evidence="2 3">ATCC BAA-1200</strain>
    </source>
</reference>
<sequence length="60" mass="6439">MRLGRNSGFVGQQGTRAPLGRHTLPYVGGRLKNVKHAFRRPVASSLQNSNGAAHPAFEAV</sequence>
<dbReference type="Proteomes" id="UP000004105">
    <property type="component" value="Unassembled WGS sequence"/>
</dbReference>
<dbReference type="AlphaFoldDB" id="F2B9Y4"/>
<evidence type="ECO:0000313" key="2">
    <source>
        <dbReference type="EMBL" id="EGF11774.1"/>
    </source>
</evidence>
<dbReference type="EMBL" id="AFAY01000010">
    <property type="protein sequence ID" value="EGF11774.1"/>
    <property type="molecule type" value="Genomic_DNA"/>
</dbReference>
<protein>
    <submittedName>
        <fullName evidence="2">Uncharacterized protein</fullName>
    </submittedName>
</protein>
<gene>
    <name evidence="2" type="ORF">HMPREF9123_0583</name>
</gene>
<evidence type="ECO:0000256" key="1">
    <source>
        <dbReference type="SAM" id="MobiDB-lite"/>
    </source>
</evidence>
<proteinExistence type="predicted"/>
<organism evidence="2 3">
    <name type="scientific">Neisseria bacilliformis ATCC BAA-1200</name>
    <dbReference type="NCBI Taxonomy" id="888742"/>
    <lineage>
        <taxon>Bacteria</taxon>
        <taxon>Pseudomonadati</taxon>
        <taxon>Pseudomonadota</taxon>
        <taxon>Betaproteobacteria</taxon>
        <taxon>Neisseriales</taxon>
        <taxon>Neisseriaceae</taxon>
        <taxon>Neisseria</taxon>
    </lineage>
</organism>
<name>F2B9Y4_9NEIS</name>
<evidence type="ECO:0000313" key="3">
    <source>
        <dbReference type="Proteomes" id="UP000004105"/>
    </source>
</evidence>
<feature type="region of interest" description="Disordered" evidence="1">
    <location>
        <begin position="1"/>
        <end position="25"/>
    </location>
</feature>
<comment type="caution">
    <text evidence="2">The sequence shown here is derived from an EMBL/GenBank/DDBJ whole genome shotgun (WGS) entry which is preliminary data.</text>
</comment>
<keyword evidence="3" id="KW-1185">Reference proteome</keyword>
<accession>F2B9Y4</accession>